<evidence type="ECO:0000313" key="2">
    <source>
        <dbReference type="Proteomes" id="UP000004994"/>
    </source>
</evidence>
<keyword evidence="2" id="KW-1185">Reference proteome</keyword>
<dbReference type="Gramene" id="Solyc04g072620.1.1">
    <property type="protein sequence ID" value="Solyc04g072620.1.1.1"/>
    <property type="gene ID" value="Solyc04g072620.1"/>
</dbReference>
<dbReference type="PaxDb" id="4081-Solyc04g072620.1.1"/>
<sequence>MRLSRMCLARRQNVHDFVAESEEGAVTGCTFLNILVNQSPEEEEEEDDDFFD</sequence>
<protein>
    <submittedName>
        <fullName evidence="1">Uncharacterized protein</fullName>
    </submittedName>
</protein>
<dbReference type="EnsemblPlants" id="Solyc04g072620.1.1">
    <property type="protein sequence ID" value="Solyc04g072620.1.1.1"/>
    <property type="gene ID" value="Solyc04g072620.1"/>
</dbReference>
<dbReference type="Proteomes" id="UP000004994">
    <property type="component" value="Chromosome 4"/>
</dbReference>
<reference evidence="1" key="2">
    <citation type="submission" date="2019-01" db="UniProtKB">
        <authorList>
            <consortium name="EnsemblPlants"/>
        </authorList>
    </citation>
    <scope>IDENTIFICATION</scope>
    <source>
        <strain evidence="1">cv. Heinz 1706</strain>
    </source>
</reference>
<dbReference type="InParanoid" id="A0A3Q7G7T1"/>
<evidence type="ECO:0000313" key="1">
    <source>
        <dbReference type="EnsemblPlants" id="Solyc04g072620.1.1.1"/>
    </source>
</evidence>
<dbReference type="AlphaFoldDB" id="A0A3Q7G7T1"/>
<proteinExistence type="predicted"/>
<organism evidence="1">
    <name type="scientific">Solanum lycopersicum</name>
    <name type="common">Tomato</name>
    <name type="synonym">Lycopersicon esculentum</name>
    <dbReference type="NCBI Taxonomy" id="4081"/>
    <lineage>
        <taxon>Eukaryota</taxon>
        <taxon>Viridiplantae</taxon>
        <taxon>Streptophyta</taxon>
        <taxon>Embryophyta</taxon>
        <taxon>Tracheophyta</taxon>
        <taxon>Spermatophyta</taxon>
        <taxon>Magnoliopsida</taxon>
        <taxon>eudicotyledons</taxon>
        <taxon>Gunneridae</taxon>
        <taxon>Pentapetalae</taxon>
        <taxon>asterids</taxon>
        <taxon>lamiids</taxon>
        <taxon>Solanales</taxon>
        <taxon>Solanaceae</taxon>
        <taxon>Solanoideae</taxon>
        <taxon>Solaneae</taxon>
        <taxon>Solanum</taxon>
        <taxon>Solanum subgen. Lycopersicon</taxon>
    </lineage>
</organism>
<accession>A0A3Q7G7T1</accession>
<name>A0A3Q7G7T1_SOLLC</name>
<reference evidence="1" key="1">
    <citation type="journal article" date="2012" name="Nature">
        <title>The tomato genome sequence provides insights into fleshy fruit evolution.</title>
        <authorList>
            <consortium name="Tomato Genome Consortium"/>
        </authorList>
    </citation>
    <scope>NUCLEOTIDE SEQUENCE [LARGE SCALE GENOMIC DNA]</scope>
    <source>
        <strain evidence="1">cv. Heinz 1706</strain>
    </source>
</reference>